<protein>
    <submittedName>
        <fullName evidence="1">Uncharacterized protein</fullName>
    </submittedName>
</protein>
<dbReference type="Proteomes" id="UP000267536">
    <property type="component" value="Unassembled WGS sequence"/>
</dbReference>
<proteinExistence type="predicted"/>
<organism evidence="1 2">
    <name type="scientific">Gordonia oryzae</name>
    <dbReference type="NCBI Taxonomy" id="2487349"/>
    <lineage>
        <taxon>Bacteria</taxon>
        <taxon>Bacillati</taxon>
        <taxon>Actinomycetota</taxon>
        <taxon>Actinomycetes</taxon>
        <taxon>Mycobacteriales</taxon>
        <taxon>Gordoniaceae</taxon>
        <taxon>Gordonia</taxon>
    </lineage>
</organism>
<evidence type="ECO:0000313" key="1">
    <source>
        <dbReference type="EMBL" id="RPA65752.1"/>
    </source>
</evidence>
<dbReference type="RefSeq" id="WP_123925530.1">
    <property type="nucleotide sequence ID" value="NZ_JBPSDP010000012.1"/>
</dbReference>
<dbReference type="EMBL" id="RKMH01000002">
    <property type="protein sequence ID" value="RPA65752.1"/>
    <property type="molecule type" value="Genomic_DNA"/>
</dbReference>
<dbReference type="OrthoDB" id="4743133at2"/>
<dbReference type="AlphaFoldDB" id="A0A3N4GSF8"/>
<name>A0A3N4GSF8_9ACTN</name>
<evidence type="ECO:0000313" key="2">
    <source>
        <dbReference type="Proteomes" id="UP000267536"/>
    </source>
</evidence>
<reference evidence="1 2" key="1">
    <citation type="submission" date="2018-11" db="EMBL/GenBank/DDBJ databases">
        <title>Draft genome sequence of Gordonia sp. RS15-1S isolated from rice stems.</title>
        <authorList>
            <person name="Muangham S."/>
        </authorList>
    </citation>
    <scope>NUCLEOTIDE SEQUENCE [LARGE SCALE GENOMIC DNA]</scope>
    <source>
        <strain evidence="1 2">RS15-1S</strain>
    </source>
</reference>
<comment type="caution">
    <text evidence="1">The sequence shown here is derived from an EMBL/GenBank/DDBJ whole genome shotgun (WGS) entry which is preliminary data.</text>
</comment>
<accession>A0A3N4GSF8</accession>
<gene>
    <name evidence="1" type="ORF">EF294_03165</name>
</gene>
<keyword evidence="2" id="KW-1185">Reference proteome</keyword>
<sequence>MSAPIFDGHRSDPHDQRHVQHETAVTMRVDESDEWIVVPIRAVFTDDGLSGWSFEIGPYSIGGSDATELANALAHYGRLSHDFRPIGGA</sequence>